<organism evidence="9 10">
    <name type="scientific">Mucisphaera calidilacus</name>
    <dbReference type="NCBI Taxonomy" id="2527982"/>
    <lineage>
        <taxon>Bacteria</taxon>
        <taxon>Pseudomonadati</taxon>
        <taxon>Planctomycetota</taxon>
        <taxon>Phycisphaerae</taxon>
        <taxon>Phycisphaerales</taxon>
        <taxon>Phycisphaeraceae</taxon>
        <taxon>Mucisphaera</taxon>
    </lineage>
</organism>
<evidence type="ECO:0000256" key="1">
    <source>
        <dbReference type="ARBA" id="ARBA00001913"/>
    </source>
</evidence>
<evidence type="ECO:0000256" key="2">
    <source>
        <dbReference type="ARBA" id="ARBA00008779"/>
    </source>
</evidence>
<dbReference type="SUPFAM" id="SSF53649">
    <property type="entry name" value="Alkaline phosphatase-like"/>
    <property type="match status" value="1"/>
</dbReference>
<dbReference type="Pfam" id="PF00884">
    <property type="entry name" value="Sulfatase"/>
    <property type="match status" value="1"/>
</dbReference>
<comment type="similarity">
    <text evidence="2">Belongs to the sulfatase family.</text>
</comment>
<evidence type="ECO:0000313" key="9">
    <source>
        <dbReference type="EMBL" id="QDU71474.1"/>
    </source>
</evidence>
<dbReference type="Proteomes" id="UP000320386">
    <property type="component" value="Chromosome"/>
</dbReference>
<sequence length="471" mass="52194">MLCVDDLRPLLGCYGDPHAHTPNIDRLAKRGMLFKRAYCQQSISAPSRISFLTGLRPETLDIYTLGTPLKNHRPGTQTLPLYLRDQGYTTVSIGKVFHHEGDRPESWTREIRPYQKYSRGYVTPKGQSIVDQQADNKVDAEGIHRGRGPTHEIATDEQIAGHHDCLVRDHTVQELTDLAAAGEPFFLAAGFKKPHLPFTAPRWAWDLYDRDKLPVPTQTSFPTDAPPWHRNVSGNGAIWELAAYPGAPTSSPLPDQDARTLIHGYYACVSYVDALIGEVLDTLDRTGMSETTTVVLWGDHGFKLGEFGSFCKHTNYEVDTHAPLIIAGPGVPEGQQTDALCEFVDVMPTIMEMTGHAPPQDLDGLSLTPLFTEPDRDWKPAAFSQYPRGGGMTGGRSLMGDAMRTDRYRYIAWIDRQTGERVAEELYDHGRAGQPSANLVDDPSHAEGLEACRRLHAGGWKQARARATATP</sequence>
<dbReference type="GO" id="GO:0046872">
    <property type="term" value="F:metal ion binding"/>
    <property type="evidence" value="ECO:0007669"/>
    <property type="project" value="UniProtKB-KW"/>
</dbReference>
<evidence type="ECO:0000256" key="3">
    <source>
        <dbReference type="ARBA" id="ARBA00022723"/>
    </source>
</evidence>
<keyword evidence="5 9" id="KW-0378">Hydrolase</keyword>
<dbReference type="PANTHER" id="PTHR45953:SF1">
    <property type="entry name" value="IDURONATE 2-SULFATASE"/>
    <property type="match status" value="1"/>
</dbReference>
<dbReference type="InterPro" id="IPR024607">
    <property type="entry name" value="Sulfatase_CS"/>
</dbReference>
<reference evidence="9 10" key="1">
    <citation type="submission" date="2019-02" db="EMBL/GenBank/DDBJ databases">
        <title>Deep-cultivation of Planctomycetes and their phenomic and genomic characterization uncovers novel biology.</title>
        <authorList>
            <person name="Wiegand S."/>
            <person name="Jogler M."/>
            <person name="Boedeker C."/>
            <person name="Pinto D."/>
            <person name="Vollmers J."/>
            <person name="Rivas-Marin E."/>
            <person name="Kohn T."/>
            <person name="Peeters S.H."/>
            <person name="Heuer A."/>
            <person name="Rast P."/>
            <person name="Oberbeckmann S."/>
            <person name="Bunk B."/>
            <person name="Jeske O."/>
            <person name="Meyerdierks A."/>
            <person name="Storesund J.E."/>
            <person name="Kallscheuer N."/>
            <person name="Luecker S."/>
            <person name="Lage O.M."/>
            <person name="Pohl T."/>
            <person name="Merkel B.J."/>
            <person name="Hornburger P."/>
            <person name="Mueller R.-W."/>
            <person name="Bruemmer F."/>
            <person name="Labrenz M."/>
            <person name="Spormann A.M."/>
            <person name="Op den Camp H."/>
            <person name="Overmann J."/>
            <person name="Amann R."/>
            <person name="Jetten M.S.M."/>
            <person name="Mascher T."/>
            <person name="Medema M.H."/>
            <person name="Devos D.P."/>
            <person name="Kaster A.-K."/>
            <person name="Ovreas L."/>
            <person name="Rohde M."/>
            <person name="Galperin M.Y."/>
            <person name="Jogler C."/>
        </authorList>
    </citation>
    <scope>NUCLEOTIDE SEQUENCE [LARGE SCALE GENOMIC DNA]</scope>
    <source>
        <strain evidence="9 10">Pan265</strain>
    </source>
</reference>
<dbReference type="RefSeq" id="WP_236254784.1">
    <property type="nucleotide sequence ID" value="NZ_CP036280.1"/>
</dbReference>
<evidence type="ECO:0000313" key="10">
    <source>
        <dbReference type="Proteomes" id="UP000320386"/>
    </source>
</evidence>
<keyword evidence="6" id="KW-0106">Calcium</keyword>
<comment type="PTM">
    <text evidence="7">The conversion to 3-oxoalanine (also known as C-formylglycine, FGly), of a serine or cysteine residue in prokaryotes and of a cysteine residue in eukaryotes, is critical for catalytic activity.</text>
</comment>
<keyword evidence="3" id="KW-0479">Metal-binding</keyword>
<dbReference type="CDD" id="cd16030">
    <property type="entry name" value="iduronate-2-sulfatase"/>
    <property type="match status" value="1"/>
</dbReference>
<name>A0A518BX07_9BACT</name>
<feature type="domain" description="Sulfatase N-terminal" evidence="8">
    <location>
        <begin position="3"/>
        <end position="355"/>
    </location>
</feature>
<comment type="cofactor">
    <cofactor evidence="1">
        <name>Ca(2+)</name>
        <dbReference type="ChEBI" id="CHEBI:29108"/>
    </cofactor>
</comment>
<dbReference type="InterPro" id="IPR017850">
    <property type="entry name" value="Alkaline_phosphatase_core_sf"/>
</dbReference>
<dbReference type="GO" id="GO:0005737">
    <property type="term" value="C:cytoplasm"/>
    <property type="evidence" value="ECO:0007669"/>
    <property type="project" value="TreeGrafter"/>
</dbReference>
<dbReference type="InterPro" id="IPR035874">
    <property type="entry name" value="IDS"/>
</dbReference>
<evidence type="ECO:0000256" key="6">
    <source>
        <dbReference type="ARBA" id="ARBA00022837"/>
    </source>
</evidence>
<keyword evidence="10" id="KW-1185">Reference proteome</keyword>
<dbReference type="GO" id="GO:0004423">
    <property type="term" value="F:iduronate-2-sulfatase activity"/>
    <property type="evidence" value="ECO:0007669"/>
    <property type="project" value="InterPro"/>
</dbReference>
<dbReference type="EC" id="3.1.6.6" evidence="9"/>
<protein>
    <submittedName>
        <fullName evidence="9">Choline-sulfatase</fullName>
        <ecNumber evidence="9">3.1.6.6</ecNumber>
    </submittedName>
</protein>
<evidence type="ECO:0000256" key="7">
    <source>
        <dbReference type="PIRSR" id="PIRSR600917-52"/>
    </source>
</evidence>
<dbReference type="GO" id="GO:0047753">
    <property type="term" value="F:choline-sulfatase activity"/>
    <property type="evidence" value="ECO:0007669"/>
    <property type="project" value="UniProtKB-EC"/>
</dbReference>
<keyword evidence="4" id="KW-0732">Signal</keyword>
<dbReference type="AlphaFoldDB" id="A0A518BX07"/>
<dbReference type="InterPro" id="IPR000917">
    <property type="entry name" value="Sulfatase_N"/>
</dbReference>
<feature type="modified residue" description="3-oxoalanine (Ser)" evidence="7">
    <location>
        <position position="44"/>
    </location>
</feature>
<dbReference type="EMBL" id="CP036280">
    <property type="protein sequence ID" value="QDU71474.1"/>
    <property type="molecule type" value="Genomic_DNA"/>
</dbReference>
<dbReference type="PROSITE" id="PS00149">
    <property type="entry name" value="SULFATASE_2"/>
    <property type="match status" value="1"/>
</dbReference>
<dbReference type="PROSITE" id="PS00523">
    <property type="entry name" value="SULFATASE_1"/>
    <property type="match status" value="1"/>
</dbReference>
<evidence type="ECO:0000259" key="8">
    <source>
        <dbReference type="Pfam" id="PF00884"/>
    </source>
</evidence>
<dbReference type="KEGG" id="mcad:Pan265_13240"/>
<evidence type="ECO:0000256" key="4">
    <source>
        <dbReference type="ARBA" id="ARBA00022729"/>
    </source>
</evidence>
<evidence type="ECO:0000256" key="5">
    <source>
        <dbReference type="ARBA" id="ARBA00022801"/>
    </source>
</evidence>
<proteinExistence type="inferred from homology"/>
<accession>A0A518BX07</accession>
<gene>
    <name evidence="9" type="primary">betC_2</name>
    <name evidence="9" type="ORF">Pan265_13240</name>
</gene>
<dbReference type="Gene3D" id="3.40.720.10">
    <property type="entry name" value="Alkaline Phosphatase, subunit A"/>
    <property type="match status" value="1"/>
</dbReference>
<dbReference type="PANTHER" id="PTHR45953">
    <property type="entry name" value="IDURONATE 2-SULFATASE"/>
    <property type="match status" value="1"/>
</dbReference>